<dbReference type="Proteomes" id="UP001525961">
    <property type="component" value="Unassembled WGS sequence"/>
</dbReference>
<feature type="compositionally biased region" description="Basic and acidic residues" evidence="1">
    <location>
        <begin position="97"/>
        <end position="106"/>
    </location>
</feature>
<sequence>MLTVGVGSVREDIDPRGEVPLKTRLEQWWRSPRGQLTNHNINSVLIRLPGFTIKLCPEAFTTHPTVKQAHYEDFTPTQNGCDRHGNPLGFDPCPSSDRLDIRTTKR</sequence>
<evidence type="ECO:0000313" key="3">
    <source>
        <dbReference type="Proteomes" id="UP001525961"/>
    </source>
</evidence>
<comment type="caution">
    <text evidence="2">The sequence shown here is derived from an EMBL/GenBank/DDBJ whole genome shotgun (WGS) entry which is preliminary data.</text>
</comment>
<organism evidence="2 3">
    <name type="scientific">Laspinema olomoucense D3b</name>
    <dbReference type="NCBI Taxonomy" id="2953688"/>
    <lineage>
        <taxon>Bacteria</taxon>
        <taxon>Bacillati</taxon>
        <taxon>Cyanobacteriota</taxon>
        <taxon>Cyanophyceae</taxon>
        <taxon>Oscillatoriophycideae</taxon>
        <taxon>Oscillatoriales</taxon>
        <taxon>Laspinemataceae</taxon>
        <taxon>Laspinema</taxon>
        <taxon>Laspinema olomoucense</taxon>
    </lineage>
</organism>
<reference evidence="2 3" key="1">
    <citation type="journal article" date="2022" name="Front. Microbiol.">
        <title>High genomic differentiation and limited gene flow indicate recent cryptic speciation within the genus Laspinema (cyanobacteria).</title>
        <authorList>
            <person name="Stanojkovic A."/>
            <person name="Skoupy S."/>
            <person name="Skaloud P."/>
            <person name="Dvorak P."/>
        </authorList>
    </citation>
    <scope>NUCLEOTIDE SEQUENCE [LARGE SCALE GENOMIC DNA]</scope>
    <source>
        <strain evidence="2 3">D3b</strain>
    </source>
</reference>
<name>A0ABT2N948_9CYAN</name>
<dbReference type="RefSeq" id="WP_261235895.1">
    <property type="nucleotide sequence ID" value="NZ_JAMXFA010000018.1"/>
</dbReference>
<proteinExistence type="predicted"/>
<gene>
    <name evidence="2" type="ORF">NG792_14785</name>
</gene>
<keyword evidence="3" id="KW-1185">Reference proteome</keyword>
<evidence type="ECO:0000313" key="2">
    <source>
        <dbReference type="EMBL" id="MCT7978976.1"/>
    </source>
</evidence>
<accession>A0ABT2N948</accession>
<dbReference type="EMBL" id="JAMXFA010000018">
    <property type="protein sequence ID" value="MCT7978976.1"/>
    <property type="molecule type" value="Genomic_DNA"/>
</dbReference>
<evidence type="ECO:0000256" key="1">
    <source>
        <dbReference type="SAM" id="MobiDB-lite"/>
    </source>
</evidence>
<protein>
    <submittedName>
        <fullName evidence="2">Uncharacterized protein</fullName>
    </submittedName>
</protein>
<feature type="region of interest" description="Disordered" evidence="1">
    <location>
        <begin position="76"/>
        <end position="106"/>
    </location>
</feature>